<evidence type="ECO:0000313" key="2">
    <source>
        <dbReference type="Proteomes" id="UP000594263"/>
    </source>
</evidence>
<keyword evidence="2" id="KW-1185">Reference proteome</keyword>
<protein>
    <submittedName>
        <fullName evidence="1">Uncharacterized protein</fullName>
    </submittedName>
</protein>
<proteinExistence type="predicted"/>
<dbReference type="EnsemblPlants" id="Kaladp0068s0284.1.v1.1">
    <property type="protein sequence ID" value="Kaladp0068s0284.1.v1.1"/>
    <property type="gene ID" value="Kaladp0068s0284.v1.1"/>
</dbReference>
<dbReference type="AlphaFoldDB" id="A0A7N0UHV2"/>
<dbReference type="Gramene" id="Kaladp0068s0284.1.v1.1">
    <property type="protein sequence ID" value="Kaladp0068s0284.1.v1.1"/>
    <property type="gene ID" value="Kaladp0068s0284.v1.1"/>
</dbReference>
<accession>A0A7N0UHV2</accession>
<sequence length="92" mass="10215">MKATTGFSRVHQAGLSWGNDFNLVGDCAPLLVMIISSKVVEIILSMCFDNNEVTDVVVHASLFWKRKQQLENCSFGASKHTRQEQANSILDS</sequence>
<evidence type="ECO:0000313" key="1">
    <source>
        <dbReference type="EnsemblPlants" id="Kaladp0068s0284.1.v1.1"/>
    </source>
</evidence>
<dbReference type="Proteomes" id="UP000594263">
    <property type="component" value="Unplaced"/>
</dbReference>
<name>A0A7N0UHV2_KALFE</name>
<reference evidence="1" key="1">
    <citation type="submission" date="2021-01" db="UniProtKB">
        <authorList>
            <consortium name="EnsemblPlants"/>
        </authorList>
    </citation>
    <scope>IDENTIFICATION</scope>
</reference>
<organism evidence="1 2">
    <name type="scientific">Kalanchoe fedtschenkoi</name>
    <name type="common">Lavender scallops</name>
    <name type="synonym">South American air plant</name>
    <dbReference type="NCBI Taxonomy" id="63787"/>
    <lineage>
        <taxon>Eukaryota</taxon>
        <taxon>Viridiplantae</taxon>
        <taxon>Streptophyta</taxon>
        <taxon>Embryophyta</taxon>
        <taxon>Tracheophyta</taxon>
        <taxon>Spermatophyta</taxon>
        <taxon>Magnoliopsida</taxon>
        <taxon>eudicotyledons</taxon>
        <taxon>Gunneridae</taxon>
        <taxon>Pentapetalae</taxon>
        <taxon>Saxifragales</taxon>
        <taxon>Crassulaceae</taxon>
        <taxon>Kalanchoe</taxon>
    </lineage>
</organism>